<evidence type="ECO:0000313" key="2">
    <source>
        <dbReference type="Proteomes" id="UP000592780"/>
    </source>
</evidence>
<keyword evidence="2" id="KW-1185">Reference proteome</keyword>
<accession>A0A7W8V8H2</accession>
<evidence type="ECO:0000313" key="1">
    <source>
        <dbReference type="EMBL" id="MBB5426987.1"/>
    </source>
</evidence>
<comment type="caution">
    <text evidence="1">The sequence shown here is derived from an EMBL/GenBank/DDBJ whole genome shotgun (WGS) entry which is preliminary data.</text>
</comment>
<gene>
    <name evidence="1" type="ORF">HDG40_005166</name>
</gene>
<proteinExistence type="predicted"/>
<reference evidence="1 2" key="1">
    <citation type="submission" date="2020-08" db="EMBL/GenBank/DDBJ databases">
        <title>Genomic Encyclopedia of Type Strains, Phase IV (KMG-V): Genome sequencing to study the core and pangenomes of soil and plant-associated prokaryotes.</title>
        <authorList>
            <person name="Whitman W."/>
        </authorList>
    </citation>
    <scope>NUCLEOTIDE SEQUENCE [LARGE SCALE GENOMIC DNA]</scope>
    <source>
        <strain evidence="1 2">JPY158</strain>
    </source>
</reference>
<dbReference type="AlphaFoldDB" id="A0A7W8V8H2"/>
<sequence>MRVAVARKRVARYDGTRVPARPATPNLQRRGFEPFQLDLRANSTNEPR</sequence>
<dbReference type="EMBL" id="JACHDD010000008">
    <property type="protein sequence ID" value="MBB5426987.1"/>
    <property type="molecule type" value="Genomic_DNA"/>
</dbReference>
<protein>
    <submittedName>
        <fullName evidence="1">Uncharacterized protein</fullName>
    </submittedName>
</protein>
<name>A0A7W8V8H2_PARAM</name>
<organism evidence="1 2">
    <name type="scientific">Paraburkholderia atlantica</name>
    <dbReference type="NCBI Taxonomy" id="2654982"/>
    <lineage>
        <taxon>Bacteria</taxon>
        <taxon>Pseudomonadati</taxon>
        <taxon>Pseudomonadota</taxon>
        <taxon>Betaproteobacteria</taxon>
        <taxon>Burkholderiales</taxon>
        <taxon>Burkholderiaceae</taxon>
        <taxon>Paraburkholderia</taxon>
    </lineage>
</organism>
<dbReference type="Proteomes" id="UP000592780">
    <property type="component" value="Unassembled WGS sequence"/>
</dbReference>